<dbReference type="EMBL" id="CP021061">
    <property type="protein sequence ID" value="ARP57910.1"/>
    <property type="molecule type" value="Genomic_DNA"/>
</dbReference>
<reference evidence="2 3" key="1">
    <citation type="submission" date="2017-04" db="EMBL/GenBank/DDBJ databases">
        <title>Complete Genome Sequence of Bacillus thuringiensis type Strain ATCC 10792.</title>
        <authorList>
            <person name="Oh D.-H."/>
            <person name="Park B.-J."/>
            <person name="Shuai W."/>
            <person name="Chelliah R."/>
        </authorList>
    </citation>
    <scope>NUCLEOTIDE SEQUENCE [LARGE SCALE GENOMIC DNA]</scope>
    <source>
        <strain evidence="2 3">ATCC 10792</strain>
    </source>
</reference>
<name>A0A1W6WMZ2_BACTU</name>
<dbReference type="InterPro" id="IPR021683">
    <property type="entry name" value="DUF3267"/>
</dbReference>
<dbReference type="Proteomes" id="UP000194143">
    <property type="component" value="Chromosome"/>
</dbReference>
<evidence type="ECO:0000313" key="2">
    <source>
        <dbReference type="EMBL" id="ARP57910.1"/>
    </source>
</evidence>
<proteinExistence type="predicted"/>
<gene>
    <name evidence="2" type="ORF">CAB88_12890</name>
</gene>
<dbReference type="RefSeq" id="WP_003270612.1">
    <property type="nucleotide sequence ID" value="NZ_CP015350.1"/>
</dbReference>
<sequence>MVYSEWTPFIQNNWYRKHYMKFVYILQIIIFLIPYFFETGFTHINIFYLIIIGILVFIIHECIHILVISKKGDISLTFSKRFFWLNTNAVLSKKRFWVFMSLPIIVLSVVPAMMSFFVSGNIKSILLFICWINTFISASDIYNSFLIAMKPKRSFFCRGYYKVK</sequence>
<keyword evidence="3" id="KW-1185">Reference proteome</keyword>
<dbReference type="AlphaFoldDB" id="A0A1W6WMZ2"/>
<feature type="transmembrane region" description="Helical" evidence="1">
    <location>
        <begin position="21"/>
        <end position="37"/>
    </location>
</feature>
<feature type="transmembrane region" description="Helical" evidence="1">
    <location>
        <begin position="96"/>
        <end position="119"/>
    </location>
</feature>
<feature type="transmembrane region" description="Helical" evidence="1">
    <location>
        <begin position="125"/>
        <end position="148"/>
    </location>
</feature>
<keyword evidence="1" id="KW-0472">Membrane</keyword>
<keyword evidence="1" id="KW-0812">Transmembrane</keyword>
<dbReference type="Pfam" id="PF11667">
    <property type="entry name" value="DUF3267"/>
    <property type="match status" value="1"/>
</dbReference>
<feature type="transmembrane region" description="Helical" evidence="1">
    <location>
        <begin position="43"/>
        <end position="68"/>
    </location>
</feature>
<accession>A0A1W6WMZ2</accession>
<evidence type="ECO:0000256" key="1">
    <source>
        <dbReference type="SAM" id="Phobius"/>
    </source>
</evidence>
<organism evidence="2 3">
    <name type="scientific">Bacillus thuringiensis</name>
    <dbReference type="NCBI Taxonomy" id="1428"/>
    <lineage>
        <taxon>Bacteria</taxon>
        <taxon>Bacillati</taxon>
        <taxon>Bacillota</taxon>
        <taxon>Bacilli</taxon>
        <taxon>Bacillales</taxon>
        <taxon>Bacillaceae</taxon>
        <taxon>Bacillus</taxon>
        <taxon>Bacillus cereus group</taxon>
    </lineage>
</organism>
<protein>
    <submittedName>
        <fullName evidence="2">Uncharacterized protein</fullName>
    </submittedName>
</protein>
<keyword evidence="1" id="KW-1133">Transmembrane helix</keyword>
<dbReference type="GeneID" id="67470805"/>
<evidence type="ECO:0000313" key="3">
    <source>
        <dbReference type="Proteomes" id="UP000194143"/>
    </source>
</evidence>